<accession>A0ABX6EU14</accession>
<gene>
    <name evidence="3" type="primary">PKR1</name>
    <name evidence="3" type="ORF">FIM1_2525</name>
</gene>
<dbReference type="PANTHER" id="PTHR28251">
    <property type="entry name" value="V-TYPE ATPASE ASSEMBLY FACTOR PKR1"/>
    <property type="match status" value="1"/>
</dbReference>
<name>A0ABX6EU14_KLUMA</name>
<organism evidence="3 4">
    <name type="scientific">Kluyveromyces marxianus</name>
    <name type="common">Yeast</name>
    <name type="synonym">Candida kefyr</name>
    <dbReference type="NCBI Taxonomy" id="4911"/>
    <lineage>
        <taxon>Eukaryota</taxon>
        <taxon>Fungi</taxon>
        <taxon>Dikarya</taxon>
        <taxon>Ascomycota</taxon>
        <taxon>Saccharomycotina</taxon>
        <taxon>Saccharomycetes</taxon>
        <taxon>Saccharomycetales</taxon>
        <taxon>Saccharomycetaceae</taxon>
        <taxon>Kluyveromyces</taxon>
    </lineage>
</organism>
<keyword evidence="2" id="KW-0812">Transmembrane</keyword>
<evidence type="ECO:0000313" key="3">
    <source>
        <dbReference type="EMBL" id="QGN15829.1"/>
    </source>
</evidence>
<feature type="transmembrane region" description="Helical" evidence="2">
    <location>
        <begin position="48"/>
        <end position="67"/>
    </location>
</feature>
<feature type="compositionally biased region" description="Basic residues" evidence="1">
    <location>
        <begin position="116"/>
        <end position="125"/>
    </location>
</feature>
<sequence length="125" mass="13737">MASFFVALWESIFQPGTSPQLIVATHVSFALLLCVLGSQIYLTKNIHFIALAVIAALLWVTVTWFIYELNRVKLQSNEDIARAQEKTGSGSDSASDKKLSSSSTSHKPIADSNSPKPRKTKSRRA</sequence>
<evidence type="ECO:0000256" key="1">
    <source>
        <dbReference type="SAM" id="MobiDB-lite"/>
    </source>
</evidence>
<dbReference type="PANTHER" id="PTHR28251:SF1">
    <property type="entry name" value="V-TYPE ATPASE ASSEMBLY FACTOR PKR1"/>
    <property type="match status" value="1"/>
</dbReference>
<reference evidence="3 4" key="1">
    <citation type="submission" date="2016-03" db="EMBL/GenBank/DDBJ databases">
        <title>How can Kluyveromyces marxianus grow so fast - potential evolutionary course in Saccharomyces Complex revealed by comparative genomics.</title>
        <authorList>
            <person name="Mo W."/>
            <person name="Lu W."/>
            <person name="Yang X."/>
            <person name="Qi J."/>
            <person name="Lv H."/>
        </authorList>
    </citation>
    <scope>NUCLEOTIDE SEQUENCE [LARGE SCALE GENOMIC DNA]</scope>
    <source>
        <strain evidence="3 4">FIM1</strain>
    </source>
</reference>
<keyword evidence="2" id="KW-1133">Transmembrane helix</keyword>
<feature type="region of interest" description="Disordered" evidence="1">
    <location>
        <begin position="83"/>
        <end position="125"/>
    </location>
</feature>
<dbReference type="Proteomes" id="UP000422736">
    <property type="component" value="Chromosome 4"/>
</dbReference>
<protein>
    <submittedName>
        <fullName evidence="3">V-type ATPase assembly factor PKR1</fullName>
    </submittedName>
</protein>
<proteinExistence type="predicted"/>
<dbReference type="InterPro" id="IPR013945">
    <property type="entry name" value="Pkr1"/>
</dbReference>
<dbReference type="EMBL" id="CP015057">
    <property type="protein sequence ID" value="QGN15829.1"/>
    <property type="molecule type" value="Genomic_DNA"/>
</dbReference>
<keyword evidence="4" id="KW-1185">Reference proteome</keyword>
<evidence type="ECO:0000313" key="4">
    <source>
        <dbReference type="Proteomes" id="UP000422736"/>
    </source>
</evidence>
<keyword evidence="2" id="KW-0472">Membrane</keyword>
<evidence type="ECO:0000256" key="2">
    <source>
        <dbReference type="SAM" id="Phobius"/>
    </source>
</evidence>
<dbReference type="Pfam" id="PF08636">
    <property type="entry name" value="Pkr1"/>
    <property type="match status" value="1"/>
</dbReference>
<feature type="transmembrane region" description="Helical" evidence="2">
    <location>
        <begin position="21"/>
        <end position="42"/>
    </location>
</feature>